<organism evidence="2 3">
    <name type="scientific">Mycena rosella</name>
    <name type="common">Pink bonnet</name>
    <name type="synonym">Agaricus rosellus</name>
    <dbReference type="NCBI Taxonomy" id="1033263"/>
    <lineage>
        <taxon>Eukaryota</taxon>
        <taxon>Fungi</taxon>
        <taxon>Dikarya</taxon>
        <taxon>Basidiomycota</taxon>
        <taxon>Agaricomycotina</taxon>
        <taxon>Agaricomycetes</taxon>
        <taxon>Agaricomycetidae</taxon>
        <taxon>Agaricales</taxon>
        <taxon>Marasmiineae</taxon>
        <taxon>Mycenaceae</taxon>
        <taxon>Mycena</taxon>
    </lineage>
</organism>
<dbReference type="Proteomes" id="UP001221757">
    <property type="component" value="Unassembled WGS sequence"/>
</dbReference>
<feature type="compositionally biased region" description="Basic and acidic residues" evidence="1">
    <location>
        <begin position="72"/>
        <end position="81"/>
    </location>
</feature>
<sequence length="150" mass="17501">MRDFLFMLGYYPKPPNFSGAKDEFCWMGYGLHNLVSEPINLYPRRFMRGLELRIAKMAQYPVTDNKPRSRSNKNDESDQRRLPRSRFGQSCRLELVVALPLISLQDSERFKKLSAGFPTFIEAMKLFRKRGKKITVEAGDLDDSIEDEEE</sequence>
<comment type="caution">
    <text evidence="2">The sequence shown here is derived from an EMBL/GenBank/DDBJ whole genome shotgun (WGS) entry which is preliminary data.</text>
</comment>
<feature type="region of interest" description="Disordered" evidence="1">
    <location>
        <begin position="63"/>
        <end position="83"/>
    </location>
</feature>
<keyword evidence="3" id="KW-1185">Reference proteome</keyword>
<evidence type="ECO:0000313" key="2">
    <source>
        <dbReference type="EMBL" id="KAJ7663439.1"/>
    </source>
</evidence>
<dbReference type="EMBL" id="JARKIE010000234">
    <property type="protein sequence ID" value="KAJ7663439.1"/>
    <property type="molecule type" value="Genomic_DNA"/>
</dbReference>
<dbReference type="AlphaFoldDB" id="A0AAD7CU57"/>
<evidence type="ECO:0000256" key="1">
    <source>
        <dbReference type="SAM" id="MobiDB-lite"/>
    </source>
</evidence>
<name>A0AAD7CU57_MYCRO</name>
<proteinExistence type="predicted"/>
<protein>
    <submittedName>
        <fullName evidence="2">Uncharacterized protein</fullName>
    </submittedName>
</protein>
<gene>
    <name evidence="2" type="ORF">B0H17DRAFT_1144086</name>
</gene>
<evidence type="ECO:0000313" key="3">
    <source>
        <dbReference type="Proteomes" id="UP001221757"/>
    </source>
</evidence>
<accession>A0AAD7CU57</accession>
<reference evidence="2" key="1">
    <citation type="submission" date="2023-03" db="EMBL/GenBank/DDBJ databases">
        <title>Massive genome expansion in bonnet fungi (Mycena s.s.) driven by repeated elements and novel gene families across ecological guilds.</title>
        <authorList>
            <consortium name="Lawrence Berkeley National Laboratory"/>
            <person name="Harder C.B."/>
            <person name="Miyauchi S."/>
            <person name="Viragh M."/>
            <person name="Kuo A."/>
            <person name="Thoen E."/>
            <person name="Andreopoulos B."/>
            <person name="Lu D."/>
            <person name="Skrede I."/>
            <person name="Drula E."/>
            <person name="Henrissat B."/>
            <person name="Morin E."/>
            <person name="Kohler A."/>
            <person name="Barry K."/>
            <person name="LaButti K."/>
            <person name="Morin E."/>
            <person name="Salamov A."/>
            <person name="Lipzen A."/>
            <person name="Mereny Z."/>
            <person name="Hegedus B."/>
            <person name="Baldrian P."/>
            <person name="Stursova M."/>
            <person name="Weitz H."/>
            <person name="Taylor A."/>
            <person name="Grigoriev I.V."/>
            <person name="Nagy L.G."/>
            <person name="Martin F."/>
            <person name="Kauserud H."/>
        </authorList>
    </citation>
    <scope>NUCLEOTIDE SEQUENCE</scope>
    <source>
        <strain evidence="2">CBHHK067</strain>
    </source>
</reference>